<keyword evidence="8 10" id="KW-1133">Transmembrane helix</keyword>
<dbReference type="EMBL" id="JBFBVU010000003">
    <property type="protein sequence ID" value="MEV8465989.1"/>
    <property type="molecule type" value="Genomic_DNA"/>
</dbReference>
<dbReference type="InterPro" id="IPR001757">
    <property type="entry name" value="P_typ_ATPase"/>
</dbReference>
<feature type="transmembrane region" description="Helical" evidence="10">
    <location>
        <begin position="164"/>
        <end position="183"/>
    </location>
</feature>
<dbReference type="InterPro" id="IPR036163">
    <property type="entry name" value="HMA_dom_sf"/>
</dbReference>
<dbReference type="NCBIfam" id="TIGR01511">
    <property type="entry name" value="ATPase-IB1_Cu"/>
    <property type="match status" value="1"/>
</dbReference>
<dbReference type="InterPro" id="IPR036412">
    <property type="entry name" value="HAD-like_sf"/>
</dbReference>
<dbReference type="SUPFAM" id="SSF81665">
    <property type="entry name" value="Calcium ATPase, transmembrane domain M"/>
    <property type="match status" value="1"/>
</dbReference>
<evidence type="ECO:0000313" key="12">
    <source>
        <dbReference type="EMBL" id="MEV8465989.1"/>
    </source>
</evidence>
<dbReference type="InterPro" id="IPR027256">
    <property type="entry name" value="P-typ_ATPase_IB"/>
</dbReference>
<dbReference type="Pfam" id="PF00122">
    <property type="entry name" value="E1-E2_ATPase"/>
    <property type="match status" value="1"/>
</dbReference>
<protein>
    <submittedName>
        <fullName evidence="12">Heavy metal translocating P-type ATPase</fullName>
    </submittedName>
</protein>
<dbReference type="Gene3D" id="3.40.1110.10">
    <property type="entry name" value="Calcium-transporting ATPase, cytoplasmic domain N"/>
    <property type="match status" value="1"/>
</dbReference>
<dbReference type="PRINTS" id="PR00943">
    <property type="entry name" value="CUATPASE"/>
</dbReference>
<dbReference type="SUPFAM" id="SSF56784">
    <property type="entry name" value="HAD-like"/>
    <property type="match status" value="1"/>
</dbReference>
<dbReference type="PANTHER" id="PTHR43520">
    <property type="entry name" value="ATP7, ISOFORM B"/>
    <property type="match status" value="1"/>
</dbReference>
<evidence type="ECO:0000256" key="4">
    <source>
        <dbReference type="ARBA" id="ARBA00022723"/>
    </source>
</evidence>
<dbReference type="InterPro" id="IPR044492">
    <property type="entry name" value="P_typ_ATPase_HD_dom"/>
</dbReference>
<comment type="caution">
    <text evidence="12">The sequence shown here is derived from an EMBL/GenBank/DDBJ whole genome shotgun (WGS) entry which is preliminary data.</text>
</comment>
<dbReference type="CDD" id="cd02094">
    <property type="entry name" value="P-type_ATPase_Cu-like"/>
    <property type="match status" value="1"/>
</dbReference>
<dbReference type="NCBIfam" id="TIGR01525">
    <property type="entry name" value="ATPase-IB_hvy"/>
    <property type="match status" value="1"/>
</dbReference>
<feature type="transmembrane region" description="Helical" evidence="10">
    <location>
        <begin position="264"/>
        <end position="283"/>
    </location>
</feature>
<evidence type="ECO:0000256" key="8">
    <source>
        <dbReference type="ARBA" id="ARBA00022989"/>
    </source>
</evidence>
<dbReference type="InterPro" id="IPR017969">
    <property type="entry name" value="Heavy-metal-associated_CS"/>
</dbReference>
<dbReference type="InterPro" id="IPR008250">
    <property type="entry name" value="ATPase_P-typ_transduc_dom_A_sf"/>
</dbReference>
<evidence type="ECO:0000259" key="11">
    <source>
        <dbReference type="PROSITE" id="PS50846"/>
    </source>
</evidence>
<proteinExistence type="inferred from homology"/>
<dbReference type="PROSITE" id="PS01047">
    <property type="entry name" value="HMA_1"/>
    <property type="match status" value="1"/>
</dbReference>
<dbReference type="InterPro" id="IPR059000">
    <property type="entry name" value="ATPase_P-type_domA"/>
</dbReference>
<evidence type="ECO:0000256" key="5">
    <source>
        <dbReference type="ARBA" id="ARBA00022741"/>
    </source>
</evidence>
<keyword evidence="3 10" id="KW-0812">Transmembrane</keyword>
<keyword evidence="7" id="KW-1278">Translocase</keyword>
<dbReference type="Pfam" id="PF00702">
    <property type="entry name" value="Hydrolase"/>
    <property type="match status" value="1"/>
</dbReference>
<dbReference type="Gene3D" id="3.30.70.100">
    <property type="match status" value="2"/>
</dbReference>
<sequence>MPTTTFTFPVTGLTCAGCVRRAETAMAAIDGVSRAEINFATRTAQVDTGRADAATDLLAALDTAGYPARPRQLRLEVSGMHCGSCVGRVENILLAVPGVTEARVNLASGSADVVTLSGEQGDAALIAAVAEAGFDAHLPGADRNRAAQAAAEQAEAAALLRDTLIAGALTLPVLLVEMGGHAIPALHHWLVGTLGTQPLWIAQFLLISLVLAGPGRSFFTRGLPALTRGVPDMNALVALGTLAAWGYSTVATFAPGLLPPEARHVYFESAGVIVTLILLGRWLEARAKGRTGDAVRKLVGLAPDTAQVEDGDTVVERPLLALRVGDVLRIAPGARIPADGTVLTGASHVDESMITGEPVPVEKTPGAALTGGTVNGSGPLRMAATGVGADTTLARIIRMVEDAQGTRLPIQSLVNRVTLWFVPVVIGLATLTTLSWLIFGPSPAISYALIAGISVLVIACPCAMGLATPTSIMVGTGRAAELGILFRKGDALQKLQSVRVVAFDKTGTLTEGRPQLTGLEANGMDADAALRLAASVEALSEHPLAHAILTAAEAKGLTPAPVTEAEVIPGHGIAATCDGQRVALGNARMMARDGVDLAPLTATATAWADEGRSVLYLAVDGQAATVMAVSDPVKADAAGAVQRLQAQGLHVAMLTGDSRAAAQAIGTEIGVDEVLAELLPEDKTAAIDRLRARGPVAFVGDGINDAPALAAADVGLAIGTGTDIAVETADVVLTAGRPGTVATALDLSHRTLRNIRQNLAWAFGYNVLLIPVAAGLLYPVNGTLLSPALAAGAMAASSVFVVTNALRLRRAGTAPKEHTA</sequence>
<keyword evidence="5 10" id="KW-0547">Nucleotide-binding</keyword>
<feature type="domain" description="HMA" evidence="11">
    <location>
        <begin position="4"/>
        <end position="69"/>
    </location>
</feature>
<evidence type="ECO:0000256" key="9">
    <source>
        <dbReference type="ARBA" id="ARBA00023136"/>
    </source>
</evidence>
<keyword evidence="10" id="KW-1003">Cell membrane</keyword>
<dbReference type="Pfam" id="PF00403">
    <property type="entry name" value="HMA"/>
    <property type="match status" value="2"/>
</dbReference>
<accession>A0ABV3L369</accession>
<dbReference type="Gene3D" id="2.70.150.10">
    <property type="entry name" value="Calcium-transporting ATPase, cytoplasmic transduction domain A"/>
    <property type="match status" value="1"/>
</dbReference>
<evidence type="ECO:0000256" key="10">
    <source>
        <dbReference type="RuleBase" id="RU362081"/>
    </source>
</evidence>
<dbReference type="PROSITE" id="PS50846">
    <property type="entry name" value="HMA_2"/>
    <property type="match status" value="2"/>
</dbReference>
<dbReference type="PANTHER" id="PTHR43520:SF8">
    <property type="entry name" value="P-TYPE CU(+) TRANSPORTER"/>
    <property type="match status" value="1"/>
</dbReference>
<dbReference type="PRINTS" id="PR00119">
    <property type="entry name" value="CATATPASE"/>
</dbReference>
<evidence type="ECO:0000313" key="13">
    <source>
        <dbReference type="Proteomes" id="UP001553161"/>
    </source>
</evidence>
<dbReference type="PROSITE" id="PS00154">
    <property type="entry name" value="ATPASE_E1_E2"/>
    <property type="match status" value="1"/>
</dbReference>
<dbReference type="InterPro" id="IPR018303">
    <property type="entry name" value="ATPase_P-typ_P_site"/>
</dbReference>
<keyword evidence="4 10" id="KW-0479">Metal-binding</keyword>
<dbReference type="SUPFAM" id="SSF55008">
    <property type="entry name" value="HMA, heavy metal-associated domain"/>
    <property type="match status" value="2"/>
</dbReference>
<feature type="transmembrane region" description="Helical" evidence="10">
    <location>
        <begin position="759"/>
        <end position="778"/>
    </location>
</feature>
<keyword evidence="6 10" id="KW-0067">ATP-binding</keyword>
<keyword evidence="13" id="KW-1185">Reference proteome</keyword>
<feature type="transmembrane region" description="Helical" evidence="10">
    <location>
        <begin position="233"/>
        <end position="258"/>
    </location>
</feature>
<evidence type="ECO:0000256" key="2">
    <source>
        <dbReference type="ARBA" id="ARBA00006024"/>
    </source>
</evidence>
<evidence type="ECO:0000256" key="1">
    <source>
        <dbReference type="ARBA" id="ARBA00004127"/>
    </source>
</evidence>
<dbReference type="Proteomes" id="UP001553161">
    <property type="component" value="Unassembled WGS sequence"/>
</dbReference>
<comment type="similarity">
    <text evidence="2 10">Belongs to the cation transport ATPase (P-type) (TC 3.A.3) family. Type IB subfamily.</text>
</comment>
<gene>
    <name evidence="12" type="ORF">AB0T83_04225</name>
</gene>
<dbReference type="SFLD" id="SFLDG00002">
    <property type="entry name" value="C1.7:_P-type_atpase_like"/>
    <property type="match status" value="1"/>
</dbReference>
<dbReference type="RefSeq" id="WP_366191798.1">
    <property type="nucleotide sequence ID" value="NZ_JBFBVU010000003.1"/>
</dbReference>
<dbReference type="InterPro" id="IPR023214">
    <property type="entry name" value="HAD_sf"/>
</dbReference>
<dbReference type="Gene3D" id="3.40.50.1000">
    <property type="entry name" value="HAD superfamily/HAD-like"/>
    <property type="match status" value="1"/>
</dbReference>
<keyword evidence="9 10" id="KW-0472">Membrane</keyword>
<feature type="transmembrane region" description="Helical" evidence="10">
    <location>
        <begin position="189"/>
        <end position="212"/>
    </location>
</feature>
<name>A0ABV3L369_9RHOB</name>
<dbReference type="NCBIfam" id="TIGR01494">
    <property type="entry name" value="ATPase_P-type"/>
    <property type="match status" value="1"/>
</dbReference>
<feature type="domain" description="HMA" evidence="11">
    <location>
        <begin position="71"/>
        <end position="137"/>
    </location>
</feature>
<dbReference type="InterPro" id="IPR023298">
    <property type="entry name" value="ATPase_P-typ_TM_dom_sf"/>
</dbReference>
<evidence type="ECO:0000256" key="7">
    <source>
        <dbReference type="ARBA" id="ARBA00022967"/>
    </source>
</evidence>
<evidence type="ECO:0000256" key="3">
    <source>
        <dbReference type="ARBA" id="ARBA00022692"/>
    </source>
</evidence>
<dbReference type="SFLD" id="SFLDF00027">
    <property type="entry name" value="p-type_atpase"/>
    <property type="match status" value="1"/>
</dbReference>
<comment type="subcellular location">
    <subcellularLocation>
        <location evidence="10">Cell membrane</location>
    </subcellularLocation>
    <subcellularLocation>
        <location evidence="1">Endomembrane system</location>
        <topology evidence="1">Multi-pass membrane protein</topology>
    </subcellularLocation>
</comment>
<evidence type="ECO:0000256" key="6">
    <source>
        <dbReference type="ARBA" id="ARBA00022840"/>
    </source>
</evidence>
<dbReference type="NCBIfam" id="TIGR01512">
    <property type="entry name" value="ATPase-IB2_Cd"/>
    <property type="match status" value="1"/>
</dbReference>
<dbReference type="SFLD" id="SFLDS00003">
    <property type="entry name" value="Haloacid_Dehalogenase"/>
    <property type="match status" value="1"/>
</dbReference>
<dbReference type="InterPro" id="IPR023299">
    <property type="entry name" value="ATPase_P-typ_cyto_dom_N"/>
</dbReference>
<feature type="transmembrane region" description="Helical" evidence="10">
    <location>
        <begin position="445"/>
        <end position="468"/>
    </location>
</feature>
<dbReference type="SUPFAM" id="SSF81653">
    <property type="entry name" value="Calcium ATPase, transduction domain A"/>
    <property type="match status" value="1"/>
</dbReference>
<dbReference type="InterPro" id="IPR006121">
    <property type="entry name" value="HMA_dom"/>
</dbReference>
<dbReference type="CDD" id="cd00371">
    <property type="entry name" value="HMA"/>
    <property type="match status" value="2"/>
</dbReference>
<organism evidence="12 13">
    <name type="scientific">Meridianimarinicoccus marinus</name>
    <dbReference type="NCBI Taxonomy" id="3231483"/>
    <lineage>
        <taxon>Bacteria</taxon>
        <taxon>Pseudomonadati</taxon>
        <taxon>Pseudomonadota</taxon>
        <taxon>Alphaproteobacteria</taxon>
        <taxon>Rhodobacterales</taxon>
        <taxon>Paracoccaceae</taxon>
        <taxon>Meridianimarinicoccus</taxon>
    </lineage>
</organism>
<feature type="transmembrane region" description="Helical" evidence="10">
    <location>
        <begin position="784"/>
        <end position="806"/>
    </location>
</feature>
<feature type="transmembrane region" description="Helical" evidence="10">
    <location>
        <begin position="417"/>
        <end position="439"/>
    </location>
</feature>
<reference evidence="12 13" key="1">
    <citation type="submission" date="2024-07" db="EMBL/GenBank/DDBJ databases">
        <authorList>
            <person name="Kang M."/>
        </authorList>
    </citation>
    <scope>NUCLEOTIDE SEQUENCE [LARGE SCALE GENOMIC DNA]</scope>
    <source>
        <strain evidence="12 13">DFM31</strain>
    </source>
</reference>